<gene>
    <name evidence="8" type="primary">rfbD</name>
    <name evidence="8" type="ORF">VA613_09895</name>
</gene>
<dbReference type="PANTHER" id="PTHR10491:SF4">
    <property type="entry name" value="METHIONINE ADENOSYLTRANSFERASE 2 SUBUNIT BETA"/>
    <property type="match status" value="1"/>
</dbReference>
<dbReference type="Proteomes" id="UP001334732">
    <property type="component" value="Chromosome"/>
</dbReference>
<keyword evidence="6 8" id="KW-0560">Oxidoreductase</keyword>
<dbReference type="EC" id="1.1.1.133" evidence="3 6"/>
<evidence type="ECO:0000313" key="8">
    <source>
        <dbReference type="EMBL" id="WRS38317.1"/>
    </source>
</evidence>
<dbReference type="Gene3D" id="3.90.25.10">
    <property type="entry name" value="UDP-galactose 4-epimerase, domain 1"/>
    <property type="match status" value="1"/>
</dbReference>
<proteinExistence type="inferred from homology"/>
<accession>A0ABZ1CGE9</accession>
<comment type="similarity">
    <text evidence="2 6">Belongs to the dTDP-4-dehydrorhamnose reductase family.</text>
</comment>
<dbReference type="PANTHER" id="PTHR10491">
    <property type="entry name" value="DTDP-4-DEHYDRORHAMNOSE REDUCTASE"/>
    <property type="match status" value="1"/>
</dbReference>
<sequence length="298" mass="32340">MTPARRILLTGARGQVGWELRRTLSPLGEIVALDSSALNLADVDAVRRTVRELAPDVIVNPAAYTAVDKAEGDAERAHAVNAVAPGVLAEEAARRGALLVHYSTDYVFDGGGDTPWREDGACGPLNVYGATKLAGERAIAATGCRHLVFRTSWVYGARGSNFLLTMRRLMRERPELKIVADQIGAPTWCRDLAEATALVLGQIVSPANGFAAAVPWGVYHMTNAGETSWHGFAEAIQALDEFDETWVPSRLVPIPSSDYPTPARRPLNSRLDNGKLERTFGVRLQDWRAALALCLARE</sequence>
<dbReference type="EMBL" id="CP141769">
    <property type="protein sequence ID" value="WRS38317.1"/>
    <property type="molecule type" value="Genomic_DNA"/>
</dbReference>
<dbReference type="SUPFAM" id="SSF51735">
    <property type="entry name" value="NAD(P)-binding Rossmann-fold domains"/>
    <property type="match status" value="1"/>
</dbReference>
<evidence type="ECO:0000256" key="6">
    <source>
        <dbReference type="RuleBase" id="RU364082"/>
    </source>
</evidence>
<dbReference type="CDD" id="cd05254">
    <property type="entry name" value="dTDP_HR_like_SDR_e"/>
    <property type="match status" value="1"/>
</dbReference>
<comment type="function">
    <text evidence="6">Catalyzes the reduction of dTDP-6-deoxy-L-lyxo-4-hexulose to yield dTDP-L-rhamnose.</text>
</comment>
<comment type="catalytic activity">
    <reaction evidence="5 6">
        <text>dTDP-beta-L-rhamnose + NADP(+) = dTDP-4-dehydro-beta-L-rhamnose + NADPH + H(+)</text>
        <dbReference type="Rhea" id="RHEA:21796"/>
        <dbReference type="ChEBI" id="CHEBI:15378"/>
        <dbReference type="ChEBI" id="CHEBI:57510"/>
        <dbReference type="ChEBI" id="CHEBI:57783"/>
        <dbReference type="ChEBI" id="CHEBI:58349"/>
        <dbReference type="ChEBI" id="CHEBI:62830"/>
        <dbReference type="EC" id="1.1.1.133"/>
    </reaction>
</comment>
<dbReference type="NCBIfam" id="TIGR01214">
    <property type="entry name" value="rmlD"/>
    <property type="match status" value="1"/>
</dbReference>
<dbReference type="InterPro" id="IPR036291">
    <property type="entry name" value="NAD(P)-bd_dom_sf"/>
</dbReference>
<evidence type="ECO:0000313" key="9">
    <source>
        <dbReference type="Proteomes" id="UP001334732"/>
    </source>
</evidence>
<organism evidence="8 9">
    <name type="scientific">Thiobacillus sedimenti</name>
    <dbReference type="NCBI Taxonomy" id="3110231"/>
    <lineage>
        <taxon>Bacteria</taxon>
        <taxon>Pseudomonadati</taxon>
        <taxon>Pseudomonadota</taxon>
        <taxon>Betaproteobacteria</taxon>
        <taxon>Nitrosomonadales</taxon>
        <taxon>Thiobacillaceae</taxon>
        <taxon>Thiobacillus</taxon>
    </lineage>
</organism>
<dbReference type="GO" id="GO:0008831">
    <property type="term" value="F:dTDP-4-dehydrorhamnose reductase activity"/>
    <property type="evidence" value="ECO:0007669"/>
    <property type="project" value="UniProtKB-EC"/>
</dbReference>
<reference evidence="8 9" key="1">
    <citation type="submission" date="2023-12" db="EMBL/GenBank/DDBJ databases">
        <title>Thiobacillus sedimentum sp. nov., a chemolithoautotrophic sulfur-oxidizing bacterium isolated from freshwater sediment.</title>
        <authorList>
            <person name="Luo J."/>
            <person name="Dai C."/>
        </authorList>
    </citation>
    <scope>NUCLEOTIDE SEQUENCE [LARGE SCALE GENOMIC DNA]</scope>
    <source>
        <strain evidence="8 9">SCUT-2</strain>
    </source>
</reference>
<evidence type="ECO:0000256" key="2">
    <source>
        <dbReference type="ARBA" id="ARBA00010944"/>
    </source>
</evidence>
<comment type="cofactor">
    <cofactor evidence="6">
        <name>Mg(2+)</name>
        <dbReference type="ChEBI" id="CHEBI:18420"/>
    </cofactor>
    <text evidence="6">Binds 1 Mg(2+) ion per monomer.</text>
</comment>
<protein>
    <recommendedName>
        <fullName evidence="4 6">dTDP-4-dehydrorhamnose reductase</fullName>
        <ecNumber evidence="3 6">1.1.1.133</ecNumber>
    </recommendedName>
</protein>
<feature type="domain" description="RmlD-like substrate binding" evidence="7">
    <location>
        <begin position="6"/>
        <end position="297"/>
    </location>
</feature>
<dbReference type="Pfam" id="PF04321">
    <property type="entry name" value="RmlD_sub_bind"/>
    <property type="match status" value="1"/>
</dbReference>
<keyword evidence="6" id="KW-0521">NADP</keyword>
<keyword evidence="9" id="KW-1185">Reference proteome</keyword>
<evidence type="ECO:0000256" key="4">
    <source>
        <dbReference type="ARBA" id="ARBA00017099"/>
    </source>
</evidence>
<dbReference type="InterPro" id="IPR005913">
    <property type="entry name" value="dTDP_dehydrorham_reduct"/>
</dbReference>
<evidence type="ECO:0000256" key="1">
    <source>
        <dbReference type="ARBA" id="ARBA00004781"/>
    </source>
</evidence>
<dbReference type="RefSeq" id="WP_324778846.1">
    <property type="nucleotide sequence ID" value="NZ_CP141769.1"/>
</dbReference>
<evidence type="ECO:0000256" key="5">
    <source>
        <dbReference type="ARBA" id="ARBA00048200"/>
    </source>
</evidence>
<dbReference type="Gene3D" id="3.40.50.720">
    <property type="entry name" value="NAD(P)-binding Rossmann-like Domain"/>
    <property type="match status" value="1"/>
</dbReference>
<name>A0ABZ1CGE9_9PROT</name>
<evidence type="ECO:0000259" key="7">
    <source>
        <dbReference type="Pfam" id="PF04321"/>
    </source>
</evidence>
<comment type="pathway">
    <text evidence="1 6">Carbohydrate biosynthesis; dTDP-L-rhamnose biosynthesis.</text>
</comment>
<evidence type="ECO:0000256" key="3">
    <source>
        <dbReference type="ARBA" id="ARBA00012929"/>
    </source>
</evidence>
<dbReference type="InterPro" id="IPR029903">
    <property type="entry name" value="RmlD-like-bd"/>
</dbReference>